<dbReference type="Gene3D" id="3.40.430.10">
    <property type="entry name" value="Dihydrofolate Reductase, subunit A"/>
    <property type="match status" value="1"/>
</dbReference>
<accession>A0A345XTU8</accession>
<dbReference type="GO" id="GO:0009231">
    <property type="term" value="P:riboflavin biosynthetic process"/>
    <property type="evidence" value="ECO:0007669"/>
    <property type="project" value="InterPro"/>
</dbReference>
<dbReference type="InterPro" id="IPR002734">
    <property type="entry name" value="RibDG_C"/>
</dbReference>
<organism evidence="2 3">
    <name type="scientific">Streptomyces armeniacus</name>
    <dbReference type="NCBI Taxonomy" id="83291"/>
    <lineage>
        <taxon>Bacteria</taxon>
        <taxon>Bacillati</taxon>
        <taxon>Actinomycetota</taxon>
        <taxon>Actinomycetes</taxon>
        <taxon>Kitasatosporales</taxon>
        <taxon>Streptomycetaceae</taxon>
        <taxon>Streptomyces</taxon>
    </lineage>
</organism>
<keyword evidence="3" id="KW-1185">Reference proteome</keyword>
<evidence type="ECO:0000313" key="3">
    <source>
        <dbReference type="Proteomes" id="UP000254425"/>
    </source>
</evidence>
<reference evidence="2 3" key="1">
    <citation type="submission" date="2018-07" db="EMBL/GenBank/DDBJ databases">
        <title>Draft genome of the type strain Streptomyces armeniacus ATCC 15676.</title>
        <authorList>
            <person name="Labana P."/>
            <person name="Gosse J.T."/>
            <person name="Boddy C.N."/>
        </authorList>
    </citation>
    <scope>NUCLEOTIDE SEQUENCE [LARGE SCALE GENOMIC DNA]</scope>
    <source>
        <strain evidence="2 3">ATCC 15676</strain>
    </source>
</reference>
<feature type="domain" description="Bacterial bifunctional deaminase-reductase C-terminal" evidence="1">
    <location>
        <begin position="3"/>
        <end position="174"/>
    </location>
</feature>
<gene>
    <name evidence="2" type="ORF">DVA86_22855</name>
</gene>
<dbReference type="KEGG" id="sarm:DVA86_22855"/>
<dbReference type="AlphaFoldDB" id="A0A345XTU8"/>
<protein>
    <submittedName>
        <fullName evidence="2">Deaminase</fullName>
    </submittedName>
</protein>
<evidence type="ECO:0000313" key="2">
    <source>
        <dbReference type="EMBL" id="AXK35064.1"/>
    </source>
</evidence>
<dbReference type="RefSeq" id="WP_208880964.1">
    <property type="nucleotide sequence ID" value="NZ_CP031320.1"/>
</dbReference>
<dbReference type="Proteomes" id="UP000254425">
    <property type="component" value="Chromosome"/>
</dbReference>
<dbReference type="InterPro" id="IPR024072">
    <property type="entry name" value="DHFR-like_dom_sf"/>
</dbReference>
<name>A0A345XTU8_9ACTN</name>
<dbReference type="GO" id="GO:0008703">
    <property type="term" value="F:5-amino-6-(5-phosphoribosylamino)uracil reductase activity"/>
    <property type="evidence" value="ECO:0007669"/>
    <property type="project" value="InterPro"/>
</dbReference>
<sequence>MSKVTTGATMSLDGYISGPGESGFDLLFQWYGNGDVEIPSASPDVPPIRLSAASAGLIKPEWENTGALIVGRYLYDMTHAWGGRHPMDVPTVVVTHRRPDDRPEDDENFVFVTDGIEAAVAKARELAGDRNVGVNGGQMARQCLEAGLLDEVGIELVPVLLGGGKTLFGELGATPVQFEGPVTVVEGNGVTHLRYRVRNAG</sequence>
<dbReference type="Pfam" id="PF01872">
    <property type="entry name" value="RibD_C"/>
    <property type="match status" value="1"/>
</dbReference>
<proteinExistence type="predicted"/>
<dbReference type="EMBL" id="CP031320">
    <property type="protein sequence ID" value="AXK35064.1"/>
    <property type="molecule type" value="Genomic_DNA"/>
</dbReference>
<evidence type="ECO:0000259" key="1">
    <source>
        <dbReference type="Pfam" id="PF01872"/>
    </source>
</evidence>
<dbReference type="SUPFAM" id="SSF53597">
    <property type="entry name" value="Dihydrofolate reductase-like"/>
    <property type="match status" value="1"/>
</dbReference>